<reference evidence="3" key="1">
    <citation type="journal article" date="2019" name="Int. J. Syst. Evol. Microbiol.">
        <title>The Global Catalogue of Microorganisms (GCM) 10K type strain sequencing project: providing services to taxonomists for standard genome sequencing and annotation.</title>
        <authorList>
            <consortium name="The Broad Institute Genomics Platform"/>
            <consortium name="The Broad Institute Genome Sequencing Center for Infectious Disease"/>
            <person name="Wu L."/>
            <person name="Ma J."/>
        </authorList>
    </citation>
    <scope>NUCLEOTIDE SEQUENCE [LARGE SCALE GENOMIC DNA]</scope>
    <source>
        <strain evidence="3">ICMP 19430</strain>
    </source>
</reference>
<feature type="domain" description="DUF6879" evidence="1">
    <location>
        <begin position="5"/>
        <end position="170"/>
    </location>
</feature>
<keyword evidence="3" id="KW-1185">Reference proteome</keyword>
<sequence length="172" mass="20014">MATAVREALARTRHTAKHLEMRDSYMLDDPNFIRWQQGHRDDPADRASWWRPWLDVVVAATERGVTMRRLRIVSEPLSDYTRYEYDVTFTNVAAGEDVRWLPRSAARDLLLPALDGWIMDDRLLILHHFSGDGQWTGPGMEVCDDARAAERYALAYDTAWQRGIPHEEYRPT</sequence>
<evidence type="ECO:0000313" key="3">
    <source>
        <dbReference type="Proteomes" id="UP001596509"/>
    </source>
</evidence>
<evidence type="ECO:0000259" key="1">
    <source>
        <dbReference type="Pfam" id="PF21806"/>
    </source>
</evidence>
<dbReference type="RefSeq" id="WP_032786039.1">
    <property type="nucleotide sequence ID" value="NZ_JBHTCK010000007.1"/>
</dbReference>
<proteinExistence type="predicted"/>
<organism evidence="2 3">
    <name type="scientific">Streptomyces caviscabies</name>
    <dbReference type="NCBI Taxonomy" id="90079"/>
    <lineage>
        <taxon>Bacteria</taxon>
        <taxon>Bacillati</taxon>
        <taxon>Actinomycetota</taxon>
        <taxon>Actinomycetes</taxon>
        <taxon>Kitasatosporales</taxon>
        <taxon>Streptomycetaceae</taxon>
        <taxon>Streptomyces</taxon>
    </lineage>
</organism>
<comment type="caution">
    <text evidence="2">The sequence shown here is derived from an EMBL/GenBank/DDBJ whole genome shotgun (WGS) entry which is preliminary data.</text>
</comment>
<name>A0ABW2MJJ8_9ACTN</name>
<protein>
    <submittedName>
        <fullName evidence="2">DUF6879 family protein</fullName>
    </submittedName>
</protein>
<gene>
    <name evidence="2" type="ORF">ACFQW9_23560</name>
</gene>
<dbReference type="Proteomes" id="UP001596509">
    <property type="component" value="Unassembled WGS sequence"/>
</dbReference>
<dbReference type="EMBL" id="JBHTCK010000007">
    <property type="protein sequence ID" value="MFC7353627.1"/>
    <property type="molecule type" value="Genomic_DNA"/>
</dbReference>
<dbReference type="InterPro" id="IPR049244">
    <property type="entry name" value="DUF6879"/>
</dbReference>
<dbReference type="Pfam" id="PF21806">
    <property type="entry name" value="DUF6879"/>
    <property type="match status" value="1"/>
</dbReference>
<evidence type="ECO:0000313" key="2">
    <source>
        <dbReference type="EMBL" id="MFC7353627.1"/>
    </source>
</evidence>
<accession>A0ABW2MJJ8</accession>